<dbReference type="AlphaFoldDB" id="A0AAN9IK30"/>
<gene>
    <name evidence="3" type="ORF">RIF29_10496</name>
</gene>
<evidence type="ECO:0000256" key="2">
    <source>
        <dbReference type="SAM" id="SignalP"/>
    </source>
</evidence>
<sequence length="115" mass="12356">MKLSLSLSLHLCLCLSMEGCGKGKGSGGKKVIRYSGALFESFDTYEEAIEMWEKHLAAVGDAKPIPHHPRNDVGSSSGGGDGTVVEDNRRSKTESFVEAFIVGLLIGLSMSMKHK</sequence>
<evidence type="ECO:0000313" key="4">
    <source>
        <dbReference type="Proteomes" id="UP001372338"/>
    </source>
</evidence>
<reference evidence="3 4" key="1">
    <citation type="submission" date="2024-01" db="EMBL/GenBank/DDBJ databases">
        <title>The genomes of 5 underutilized Papilionoideae crops provide insights into root nodulation and disease resistanc.</title>
        <authorList>
            <person name="Yuan L."/>
        </authorList>
    </citation>
    <scope>NUCLEOTIDE SEQUENCE [LARGE SCALE GENOMIC DNA]</scope>
    <source>
        <strain evidence="3">ZHUSHIDOU_FW_LH</strain>
        <tissue evidence="3">Leaf</tissue>
    </source>
</reference>
<keyword evidence="2" id="KW-0732">Signal</keyword>
<keyword evidence="4" id="KW-1185">Reference proteome</keyword>
<name>A0AAN9IK30_CROPI</name>
<proteinExistence type="predicted"/>
<evidence type="ECO:0000256" key="1">
    <source>
        <dbReference type="SAM" id="MobiDB-lite"/>
    </source>
</evidence>
<dbReference type="EMBL" id="JAYWIO010000002">
    <property type="protein sequence ID" value="KAK7282024.1"/>
    <property type="molecule type" value="Genomic_DNA"/>
</dbReference>
<evidence type="ECO:0000313" key="3">
    <source>
        <dbReference type="EMBL" id="KAK7282024.1"/>
    </source>
</evidence>
<comment type="caution">
    <text evidence="3">The sequence shown here is derived from an EMBL/GenBank/DDBJ whole genome shotgun (WGS) entry which is preliminary data.</text>
</comment>
<organism evidence="3 4">
    <name type="scientific">Crotalaria pallida</name>
    <name type="common">Smooth rattlebox</name>
    <name type="synonym">Crotalaria striata</name>
    <dbReference type="NCBI Taxonomy" id="3830"/>
    <lineage>
        <taxon>Eukaryota</taxon>
        <taxon>Viridiplantae</taxon>
        <taxon>Streptophyta</taxon>
        <taxon>Embryophyta</taxon>
        <taxon>Tracheophyta</taxon>
        <taxon>Spermatophyta</taxon>
        <taxon>Magnoliopsida</taxon>
        <taxon>eudicotyledons</taxon>
        <taxon>Gunneridae</taxon>
        <taxon>Pentapetalae</taxon>
        <taxon>rosids</taxon>
        <taxon>fabids</taxon>
        <taxon>Fabales</taxon>
        <taxon>Fabaceae</taxon>
        <taxon>Papilionoideae</taxon>
        <taxon>50 kb inversion clade</taxon>
        <taxon>genistoids sensu lato</taxon>
        <taxon>core genistoids</taxon>
        <taxon>Crotalarieae</taxon>
        <taxon>Crotalaria</taxon>
    </lineage>
</organism>
<feature type="signal peptide" evidence="2">
    <location>
        <begin position="1"/>
        <end position="23"/>
    </location>
</feature>
<feature type="region of interest" description="Disordered" evidence="1">
    <location>
        <begin position="63"/>
        <end position="90"/>
    </location>
</feature>
<feature type="chain" id="PRO_5042829501" evidence="2">
    <location>
        <begin position="24"/>
        <end position="115"/>
    </location>
</feature>
<protein>
    <submittedName>
        <fullName evidence="3">Uncharacterized protein</fullName>
    </submittedName>
</protein>
<accession>A0AAN9IK30</accession>
<dbReference type="Proteomes" id="UP001372338">
    <property type="component" value="Unassembled WGS sequence"/>
</dbReference>